<gene>
    <name evidence="2" type="ORF">EO244_05760</name>
</gene>
<evidence type="ECO:0000256" key="1">
    <source>
        <dbReference type="SAM" id="Phobius"/>
    </source>
</evidence>
<dbReference type="RefSeq" id="WP_129253707.1">
    <property type="nucleotide sequence ID" value="NZ_SAXA01000004.1"/>
</dbReference>
<dbReference type="EMBL" id="SAXA01000004">
    <property type="protein sequence ID" value="RXQ95814.1"/>
    <property type="molecule type" value="Genomic_DNA"/>
</dbReference>
<comment type="caution">
    <text evidence="2">The sequence shown here is derived from an EMBL/GenBank/DDBJ whole genome shotgun (WGS) entry which is preliminary data.</text>
</comment>
<keyword evidence="1" id="KW-1133">Transmembrane helix</keyword>
<keyword evidence="1" id="KW-0812">Transmembrane</keyword>
<dbReference type="Proteomes" id="UP000289703">
    <property type="component" value="Unassembled WGS sequence"/>
</dbReference>
<feature type="transmembrane region" description="Helical" evidence="1">
    <location>
        <begin position="44"/>
        <end position="64"/>
    </location>
</feature>
<dbReference type="AlphaFoldDB" id="A0A4Q1JMZ4"/>
<protein>
    <submittedName>
        <fullName evidence="2">Uncharacterized protein</fullName>
    </submittedName>
</protein>
<evidence type="ECO:0000313" key="3">
    <source>
        <dbReference type="Proteomes" id="UP000289703"/>
    </source>
</evidence>
<proteinExistence type="predicted"/>
<sequence>MAYKAWLAAGAMQARLYSQVRFQKKNQSNRIKKMNRSIETNNRISRLVNVVFALFIFSFIYSLIDNYPTYQSAFELGRSTGQMFGYLLKILGSIVFLALTVRSFKSLLLKA</sequence>
<dbReference type="OrthoDB" id="1122293at2"/>
<evidence type="ECO:0000313" key="2">
    <source>
        <dbReference type="EMBL" id="RXQ95814.1"/>
    </source>
</evidence>
<name>A0A4Q1JMZ4_9BACT</name>
<reference evidence="2 3" key="1">
    <citation type="submission" date="2019-01" db="EMBL/GenBank/DDBJ databases">
        <title>Ancylomarina salipaludis sp. nov., isolated from a salt marsh.</title>
        <authorList>
            <person name="Yoon J.-H."/>
        </authorList>
    </citation>
    <scope>NUCLEOTIDE SEQUENCE [LARGE SCALE GENOMIC DNA]</scope>
    <source>
        <strain evidence="2 3">SHSM-M15</strain>
    </source>
</reference>
<keyword evidence="1" id="KW-0472">Membrane</keyword>
<feature type="transmembrane region" description="Helical" evidence="1">
    <location>
        <begin position="84"/>
        <end position="101"/>
    </location>
</feature>
<organism evidence="2 3">
    <name type="scientific">Ancylomarina salipaludis</name>
    <dbReference type="NCBI Taxonomy" id="2501299"/>
    <lineage>
        <taxon>Bacteria</taxon>
        <taxon>Pseudomonadati</taxon>
        <taxon>Bacteroidota</taxon>
        <taxon>Bacteroidia</taxon>
        <taxon>Marinilabiliales</taxon>
        <taxon>Marinifilaceae</taxon>
        <taxon>Ancylomarina</taxon>
    </lineage>
</organism>
<accession>A0A4Q1JMZ4</accession>
<keyword evidence="3" id="KW-1185">Reference proteome</keyword>